<proteinExistence type="predicted"/>
<dbReference type="GO" id="GO:0003677">
    <property type="term" value="F:DNA binding"/>
    <property type="evidence" value="ECO:0007669"/>
    <property type="project" value="UniProtKB-KW"/>
</dbReference>
<dbReference type="Proteomes" id="UP000579647">
    <property type="component" value="Unassembled WGS sequence"/>
</dbReference>
<dbReference type="EMBL" id="JACHDO010000001">
    <property type="protein sequence ID" value="MBB5494745.1"/>
    <property type="molecule type" value="Genomic_DNA"/>
</dbReference>
<reference evidence="1 2" key="1">
    <citation type="submission" date="2020-08" db="EMBL/GenBank/DDBJ databases">
        <title>Sequencing the genomes of 1000 actinobacteria strains.</title>
        <authorList>
            <person name="Klenk H.-P."/>
        </authorList>
    </citation>
    <scope>NUCLEOTIDE SEQUENCE [LARGE SCALE GENOMIC DNA]</scope>
    <source>
        <strain evidence="1 2">DSM 44598</strain>
    </source>
</reference>
<keyword evidence="1" id="KW-0238">DNA-binding</keyword>
<sequence length="153" mass="16883">MPEWQRIVEGLLSGSHSPTGDDADAGAQLVVTDPGGQVVFRAALARHCRLDQDEENLLWIRPIAPGSDDPSSGVRVYNLELCRRRALTWEKVESAGEAVIFTLQNGQVARVEPAQNKELEELQAWDAFILGLSADEEQELDSLDSDSWCGRHS</sequence>
<organism evidence="1 2">
    <name type="scientific">Nocardiopsis metallicus</name>
    <dbReference type="NCBI Taxonomy" id="179819"/>
    <lineage>
        <taxon>Bacteria</taxon>
        <taxon>Bacillati</taxon>
        <taxon>Actinomycetota</taxon>
        <taxon>Actinomycetes</taxon>
        <taxon>Streptosporangiales</taxon>
        <taxon>Nocardiopsidaceae</taxon>
        <taxon>Nocardiopsis</taxon>
    </lineage>
</organism>
<accession>A0A840WS46</accession>
<protein>
    <submittedName>
        <fullName evidence="1">Antitoxin (DNA-binding transcriptional repressor) of toxin-antitoxin stability system</fullName>
    </submittedName>
</protein>
<gene>
    <name evidence="1" type="ORF">HNR07_005882</name>
</gene>
<keyword evidence="2" id="KW-1185">Reference proteome</keyword>
<comment type="caution">
    <text evidence="1">The sequence shown here is derived from an EMBL/GenBank/DDBJ whole genome shotgun (WGS) entry which is preliminary data.</text>
</comment>
<evidence type="ECO:0000313" key="2">
    <source>
        <dbReference type="Proteomes" id="UP000579647"/>
    </source>
</evidence>
<name>A0A840WS46_9ACTN</name>
<evidence type="ECO:0000313" key="1">
    <source>
        <dbReference type="EMBL" id="MBB5494745.1"/>
    </source>
</evidence>
<dbReference type="RefSeq" id="WP_184368670.1">
    <property type="nucleotide sequence ID" value="NZ_BAAAKM010000063.1"/>
</dbReference>
<dbReference type="AlphaFoldDB" id="A0A840WS46"/>